<feature type="region of interest" description="Disordered" evidence="1">
    <location>
        <begin position="1"/>
        <end position="22"/>
    </location>
</feature>
<sequence length="116" mass="12603">MGLDTEHFGQELHTPSAPCDSLSASSSVRFALLTRPVDSAALTTEKEFRSPTGLFDRFSSYYYKFPPDHTFQDMALWSSACANKPLSCSEWGKFYPIPKGSDSAASLAVADGGVIK</sequence>
<dbReference type="Proteomes" id="UP001059041">
    <property type="component" value="Linkage Group LG23"/>
</dbReference>
<proteinExistence type="predicted"/>
<name>A0A9W7T904_TRIRA</name>
<protein>
    <submittedName>
        <fullName evidence="2">Uncharacterized protein</fullName>
    </submittedName>
</protein>
<organism evidence="2 3">
    <name type="scientific">Triplophysa rosa</name>
    <name type="common">Cave loach</name>
    <dbReference type="NCBI Taxonomy" id="992332"/>
    <lineage>
        <taxon>Eukaryota</taxon>
        <taxon>Metazoa</taxon>
        <taxon>Chordata</taxon>
        <taxon>Craniata</taxon>
        <taxon>Vertebrata</taxon>
        <taxon>Euteleostomi</taxon>
        <taxon>Actinopterygii</taxon>
        <taxon>Neopterygii</taxon>
        <taxon>Teleostei</taxon>
        <taxon>Ostariophysi</taxon>
        <taxon>Cypriniformes</taxon>
        <taxon>Nemacheilidae</taxon>
        <taxon>Triplophysa</taxon>
    </lineage>
</organism>
<keyword evidence="3" id="KW-1185">Reference proteome</keyword>
<evidence type="ECO:0000313" key="3">
    <source>
        <dbReference type="Proteomes" id="UP001059041"/>
    </source>
</evidence>
<gene>
    <name evidence="2" type="ORF">IRJ41_011247</name>
</gene>
<accession>A0A9W7T904</accession>
<evidence type="ECO:0000313" key="2">
    <source>
        <dbReference type="EMBL" id="KAI7792431.1"/>
    </source>
</evidence>
<evidence type="ECO:0000256" key="1">
    <source>
        <dbReference type="SAM" id="MobiDB-lite"/>
    </source>
</evidence>
<comment type="caution">
    <text evidence="2">The sequence shown here is derived from an EMBL/GenBank/DDBJ whole genome shotgun (WGS) entry which is preliminary data.</text>
</comment>
<dbReference type="EMBL" id="JAFHDT010000023">
    <property type="protein sequence ID" value="KAI7792431.1"/>
    <property type="molecule type" value="Genomic_DNA"/>
</dbReference>
<dbReference type="AlphaFoldDB" id="A0A9W7T904"/>
<reference evidence="2" key="1">
    <citation type="submission" date="2021-02" db="EMBL/GenBank/DDBJ databases">
        <title>Comparative genomics reveals that relaxation of natural selection precedes convergent phenotypic evolution of cavefish.</title>
        <authorList>
            <person name="Peng Z."/>
        </authorList>
    </citation>
    <scope>NUCLEOTIDE SEQUENCE</scope>
    <source>
        <tissue evidence="2">Muscle</tissue>
    </source>
</reference>
<feature type="compositionally biased region" description="Basic and acidic residues" evidence="1">
    <location>
        <begin position="1"/>
        <end position="10"/>
    </location>
</feature>